<dbReference type="PIRSF" id="PIRSF002825">
    <property type="entry name" value="CfbpA"/>
    <property type="match status" value="1"/>
</dbReference>
<dbReference type="GO" id="GO:0030288">
    <property type="term" value="C:outer membrane-bounded periplasmic space"/>
    <property type="evidence" value="ECO:0007669"/>
    <property type="project" value="TreeGrafter"/>
</dbReference>
<dbReference type="GO" id="GO:0030975">
    <property type="term" value="F:thiamine binding"/>
    <property type="evidence" value="ECO:0007669"/>
    <property type="project" value="TreeGrafter"/>
</dbReference>
<dbReference type="AlphaFoldDB" id="A0A4R6N8C9"/>
<reference evidence="2 3" key="1">
    <citation type="submission" date="2019-03" db="EMBL/GenBank/DDBJ databases">
        <title>Genomic Encyclopedia of Type Strains, Phase IV (KMG-IV): sequencing the most valuable type-strain genomes for metagenomic binning, comparative biology and taxonomic classification.</title>
        <authorList>
            <person name="Goeker M."/>
        </authorList>
    </citation>
    <scope>NUCLEOTIDE SEQUENCE [LARGE SCALE GENOMIC DNA]</scope>
    <source>
        <strain evidence="2 3">DSM 25082</strain>
    </source>
</reference>
<dbReference type="InterPro" id="IPR026045">
    <property type="entry name" value="Ferric-bd"/>
</dbReference>
<evidence type="ECO:0000313" key="2">
    <source>
        <dbReference type="EMBL" id="TDP11505.1"/>
    </source>
</evidence>
<dbReference type="SUPFAM" id="SSF53850">
    <property type="entry name" value="Periplasmic binding protein-like II"/>
    <property type="match status" value="1"/>
</dbReference>
<dbReference type="GO" id="GO:0015888">
    <property type="term" value="P:thiamine transport"/>
    <property type="evidence" value="ECO:0007669"/>
    <property type="project" value="TreeGrafter"/>
</dbReference>
<evidence type="ECO:0000256" key="1">
    <source>
        <dbReference type="ARBA" id="ARBA00022729"/>
    </source>
</evidence>
<dbReference type="Proteomes" id="UP000295357">
    <property type="component" value="Unassembled WGS sequence"/>
</dbReference>
<keyword evidence="3" id="KW-1185">Reference proteome</keyword>
<evidence type="ECO:0000313" key="3">
    <source>
        <dbReference type="Proteomes" id="UP000295357"/>
    </source>
</evidence>
<sequence length="331" mass="36480">MAVLIGMALLSAARADKLIVYSSADADALDSFAKAFAKAHPQVAVEWVRASTGVLQKRMLEEREALKADVIFAHTAANMIELDKLGLLQALQPTGLERVGGRYLDTQDPPRWIGLYTWSTAMCWNTAGTTQSKLERPKTWQDLLKPALKGRVVMPDPVYSGTGAMMVTGWVRTMGEAKAWAFMDQLHQQVSQYTRSGSKPCEMAAAGQTQLGLSFPGRGARIKEAGGAIDVLIPEDGTAWDLQAIAVNRKTRKQAEAMKLVEWALSTPAMEAFARYGEVTSVKVRVQKLPHLPPNIPERMIAQDFDWLSSQRARILGEWQKRYAGKTEPAP</sequence>
<dbReference type="GO" id="GO:0030976">
    <property type="term" value="F:thiamine pyrophosphate binding"/>
    <property type="evidence" value="ECO:0007669"/>
    <property type="project" value="TreeGrafter"/>
</dbReference>
<dbReference type="RefSeq" id="WP_162849480.1">
    <property type="nucleotide sequence ID" value="NZ_JAUFPJ010000006.1"/>
</dbReference>
<comment type="caution">
    <text evidence="2">The sequence shown here is derived from an EMBL/GenBank/DDBJ whole genome shotgun (WGS) entry which is preliminary data.</text>
</comment>
<protein>
    <submittedName>
        <fullName evidence="2">Iron(III) transport system substrate-binding protein</fullName>
    </submittedName>
</protein>
<gene>
    <name evidence="2" type="ORF">DFR39_103436</name>
</gene>
<name>A0A4R6N8C9_9BURK</name>
<dbReference type="EMBL" id="SNXE01000003">
    <property type="protein sequence ID" value="TDP11505.1"/>
    <property type="molecule type" value="Genomic_DNA"/>
</dbReference>
<dbReference type="Gene3D" id="3.40.190.10">
    <property type="entry name" value="Periplasmic binding protein-like II"/>
    <property type="match status" value="2"/>
</dbReference>
<organism evidence="2 3">
    <name type="scientific">Roseateles asaccharophilus</name>
    <dbReference type="NCBI Taxonomy" id="582607"/>
    <lineage>
        <taxon>Bacteria</taxon>
        <taxon>Pseudomonadati</taxon>
        <taxon>Pseudomonadota</taxon>
        <taxon>Betaproteobacteria</taxon>
        <taxon>Burkholderiales</taxon>
        <taxon>Sphaerotilaceae</taxon>
        <taxon>Roseateles</taxon>
    </lineage>
</organism>
<keyword evidence="1" id="KW-0732">Signal</keyword>
<proteinExistence type="predicted"/>
<dbReference type="Pfam" id="PF13416">
    <property type="entry name" value="SBP_bac_8"/>
    <property type="match status" value="1"/>
</dbReference>
<dbReference type="PANTHER" id="PTHR30006">
    <property type="entry name" value="THIAMINE-BINDING PERIPLASMIC PROTEIN-RELATED"/>
    <property type="match status" value="1"/>
</dbReference>
<dbReference type="PANTHER" id="PTHR30006:SF2">
    <property type="entry name" value="ABC TRANSPORTER SUBSTRATE-BINDING PROTEIN"/>
    <property type="match status" value="1"/>
</dbReference>
<accession>A0A4R6N8C9</accession>
<dbReference type="InterPro" id="IPR006059">
    <property type="entry name" value="SBP"/>
</dbReference>